<evidence type="ECO:0000256" key="2">
    <source>
        <dbReference type="SAM" id="MobiDB-lite"/>
    </source>
</evidence>
<dbReference type="eggNOG" id="KOG0107">
    <property type="taxonomic scope" value="Eukaryota"/>
</dbReference>
<dbReference type="InParanoid" id="F0VAK0"/>
<reference evidence="6" key="1">
    <citation type="journal article" date="2012" name="PLoS Pathog.">
        <title>Comparative genomics of the apicomplexan parasites Toxoplasma gondii and Neospora caninum: Coccidia differing in host range and transmission strategy.</title>
        <authorList>
            <person name="Reid A.J."/>
            <person name="Vermont S.J."/>
            <person name="Cotton J.A."/>
            <person name="Harris D."/>
            <person name="Hill-Cawthorne G.A."/>
            <person name="Konen-Waisman S."/>
            <person name="Latham S.M."/>
            <person name="Mourier T."/>
            <person name="Norton R."/>
            <person name="Quail M.A."/>
            <person name="Sanders M."/>
            <person name="Shanmugam D."/>
            <person name="Sohal A."/>
            <person name="Wasmuth J.D."/>
            <person name="Brunk B."/>
            <person name="Grigg M.E."/>
            <person name="Howard J.C."/>
            <person name="Parkinson J."/>
            <person name="Roos D.S."/>
            <person name="Trees A.J."/>
            <person name="Berriman M."/>
            <person name="Pain A."/>
            <person name="Wastling J.M."/>
        </authorList>
    </citation>
    <scope>NUCLEOTIDE SEQUENCE [LARGE SCALE GENOMIC DNA]</scope>
    <source>
        <strain evidence="6">Liverpool</strain>
    </source>
</reference>
<dbReference type="OrthoDB" id="5970at2759"/>
<dbReference type="InterPro" id="IPR012677">
    <property type="entry name" value="Nucleotide-bd_a/b_plait_sf"/>
</dbReference>
<keyword evidence="3" id="KW-0812">Transmembrane</keyword>
<dbReference type="Gene3D" id="3.30.70.330">
    <property type="match status" value="1"/>
</dbReference>
<name>F0VAK0_NEOCL</name>
<evidence type="ECO:0000313" key="6">
    <source>
        <dbReference type="Proteomes" id="UP000007494"/>
    </source>
</evidence>
<feature type="domain" description="RRM" evidence="4">
    <location>
        <begin position="30"/>
        <end position="103"/>
    </location>
</feature>
<dbReference type="SMART" id="SM00360">
    <property type="entry name" value="RRM"/>
    <property type="match status" value="1"/>
</dbReference>
<dbReference type="RefSeq" id="XP_003880722.1">
    <property type="nucleotide sequence ID" value="XM_003880673.1"/>
</dbReference>
<proteinExistence type="predicted"/>
<feature type="transmembrane region" description="Helical" evidence="3">
    <location>
        <begin position="12"/>
        <end position="33"/>
    </location>
</feature>
<gene>
    <name evidence="5" type="ORF">NCLIV_011550</name>
</gene>
<dbReference type="SUPFAM" id="SSF54928">
    <property type="entry name" value="RNA-binding domain, RBD"/>
    <property type="match status" value="1"/>
</dbReference>
<organism evidence="5 6">
    <name type="scientific">Neospora caninum (strain Liverpool)</name>
    <dbReference type="NCBI Taxonomy" id="572307"/>
    <lineage>
        <taxon>Eukaryota</taxon>
        <taxon>Sar</taxon>
        <taxon>Alveolata</taxon>
        <taxon>Apicomplexa</taxon>
        <taxon>Conoidasida</taxon>
        <taxon>Coccidia</taxon>
        <taxon>Eucoccidiorida</taxon>
        <taxon>Eimeriorina</taxon>
        <taxon>Sarcocystidae</taxon>
        <taxon>Neospora</taxon>
    </lineage>
</organism>
<accession>F0VAK0</accession>
<evidence type="ECO:0000256" key="3">
    <source>
        <dbReference type="SAM" id="Phobius"/>
    </source>
</evidence>
<dbReference type="GeneID" id="13441718"/>
<evidence type="ECO:0000259" key="4">
    <source>
        <dbReference type="PROSITE" id="PS50102"/>
    </source>
</evidence>
<evidence type="ECO:0000256" key="1">
    <source>
        <dbReference type="PROSITE-ProRule" id="PRU00176"/>
    </source>
</evidence>
<feature type="region of interest" description="Disordered" evidence="2">
    <location>
        <begin position="134"/>
        <end position="206"/>
    </location>
</feature>
<dbReference type="Pfam" id="PF00076">
    <property type="entry name" value="RRM_1"/>
    <property type="match status" value="1"/>
</dbReference>
<dbReference type="AlphaFoldDB" id="F0VAK0"/>
<sequence>MPRGPIDDQEGRKVYIASAVCVPVLGCVIYGLASGGIEADTTTEELESLFGKYGTISTVWVARNPPGFAFLTFDDYRDAKDAVAELDGYRYRGKPIRVEIARGPGDKRPRRRFVDDDRRDGRGREDWGWRGRDEERRGRDDYDRRRRDDDDRGEREGKYRNSEGDYRSRDEEYSRRRDRSRSRSDDRSRRYEDDDDSRRERRRDYY</sequence>
<dbReference type="InterPro" id="IPR000504">
    <property type="entry name" value="RRM_dom"/>
</dbReference>
<dbReference type="EMBL" id="FR823384">
    <property type="protein sequence ID" value="CBZ50689.1"/>
    <property type="molecule type" value="Genomic_DNA"/>
</dbReference>
<protein>
    <submittedName>
        <fullName evidence="5">Novel protein (Zgc:77155), related</fullName>
    </submittedName>
</protein>
<dbReference type="OMA" id="EMHRDSC"/>
<dbReference type="InterPro" id="IPR050441">
    <property type="entry name" value="RBM"/>
</dbReference>
<keyword evidence="6" id="KW-1185">Reference proteome</keyword>
<keyword evidence="1" id="KW-0694">RNA-binding</keyword>
<feature type="region of interest" description="Disordered" evidence="2">
    <location>
        <begin position="100"/>
        <end position="122"/>
    </location>
</feature>
<dbReference type="PANTHER" id="PTHR48034">
    <property type="entry name" value="TRANSFORMER-2 SEX-DETERMINING PROTEIN-RELATED"/>
    <property type="match status" value="1"/>
</dbReference>
<evidence type="ECO:0000313" key="5">
    <source>
        <dbReference type="EMBL" id="CBZ50689.1"/>
    </source>
</evidence>
<dbReference type="PROSITE" id="PS50102">
    <property type="entry name" value="RRM"/>
    <property type="match status" value="1"/>
</dbReference>
<dbReference type="InterPro" id="IPR035979">
    <property type="entry name" value="RBD_domain_sf"/>
</dbReference>
<keyword evidence="3" id="KW-1133">Transmembrane helix</keyword>
<keyword evidence="3" id="KW-0472">Membrane</keyword>
<dbReference type="GO" id="GO:0003723">
    <property type="term" value="F:RNA binding"/>
    <property type="evidence" value="ECO:0007669"/>
    <property type="project" value="UniProtKB-UniRule"/>
</dbReference>
<dbReference type="VEuPathDB" id="ToxoDB:NCLIV_011550"/>
<dbReference type="Proteomes" id="UP000007494">
    <property type="component" value="Chromosome IV"/>
</dbReference>